<evidence type="ECO:0000313" key="2">
    <source>
        <dbReference type="Proteomes" id="UP000316008"/>
    </source>
</evidence>
<sequence>MKTIFDSILLNRIQFESSSTEVQLDCCIYENGNAYESQIFVSMSAFNQLMCELSVRGIDLNIDENLDTIVISDTETVYSMDLTTDMDKPVFLPYYCFPEQNKLLRA</sequence>
<dbReference type="Proteomes" id="UP000316008">
    <property type="component" value="Unassembled WGS sequence"/>
</dbReference>
<gene>
    <name evidence="1" type="ORF">FO442_14425</name>
</gene>
<dbReference type="EMBL" id="VLPL01000007">
    <property type="protein sequence ID" value="TSJ41651.1"/>
    <property type="molecule type" value="Genomic_DNA"/>
</dbReference>
<name>A0A556MNW1_9FLAO</name>
<evidence type="ECO:0000313" key="1">
    <source>
        <dbReference type="EMBL" id="TSJ41651.1"/>
    </source>
</evidence>
<accession>A0A556MNW1</accession>
<dbReference type="AlphaFoldDB" id="A0A556MNW1"/>
<protein>
    <submittedName>
        <fullName evidence="1">Uncharacterized protein</fullName>
    </submittedName>
</protein>
<reference evidence="1 2" key="1">
    <citation type="submission" date="2019-07" db="EMBL/GenBank/DDBJ databases">
        <authorList>
            <person name="Huq M.A."/>
        </authorList>
    </citation>
    <scope>NUCLEOTIDE SEQUENCE [LARGE SCALE GENOMIC DNA]</scope>
    <source>
        <strain evidence="1 2">MAH-3</strain>
    </source>
</reference>
<dbReference type="RefSeq" id="WP_144333909.1">
    <property type="nucleotide sequence ID" value="NZ_VLPL01000007.1"/>
</dbReference>
<proteinExistence type="predicted"/>
<comment type="caution">
    <text evidence="1">The sequence shown here is derived from an EMBL/GenBank/DDBJ whole genome shotgun (WGS) entry which is preliminary data.</text>
</comment>
<dbReference type="OrthoDB" id="9553704at2"/>
<organism evidence="1 2">
    <name type="scientific">Fluviicola chungangensis</name>
    <dbReference type="NCBI Taxonomy" id="2597671"/>
    <lineage>
        <taxon>Bacteria</taxon>
        <taxon>Pseudomonadati</taxon>
        <taxon>Bacteroidota</taxon>
        <taxon>Flavobacteriia</taxon>
        <taxon>Flavobacteriales</taxon>
        <taxon>Crocinitomicaceae</taxon>
        <taxon>Fluviicola</taxon>
    </lineage>
</organism>
<keyword evidence="2" id="KW-1185">Reference proteome</keyword>